<evidence type="ECO:0000313" key="4">
    <source>
        <dbReference type="EMBL" id="OKL50808.1"/>
    </source>
</evidence>
<keyword evidence="1" id="KW-0863">Zinc-finger</keyword>
<comment type="caution">
    <text evidence="4">The sequence shown here is derived from an EMBL/GenBank/DDBJ whole genome shotgun (WGS) entry which is preliminary data.</text>
</comment>
<dbReference type="AlphaFoldDB" id="A0A1Q5PTA8"/>
<dbReference type="InterPro" id="IPR007527">
    <property type="entry name" value="Znf_SWIM"/>
</dbReference>
<keyword evidence="1" id="KW-0479">Metal-binding</keyword>
<keyword evidence="1" id="KW-0862">Zinc</keyword>
<dbReference type="RefSeq" id="WP_073826242.1">
    <property type="nucleotide sequence ID" value="NZ_MQVS01000015.1"/>
</dbReference>
<evidence type="ECO:0000256" key="2">
    <source>
        <dbReference type="SAM" id="MobiDB-lite"/>
    </source>
</evidence>
<dbReference type="Pfam" id="PF04434">
    <property type="entry name" value="SWIM"/>
    <property type="match status" value="2"/>
</dbReference>
<dbReference type="InParanoid" id="A0A1Q5PTA8"/>
<dbReference type="OrthoDB" id="242553at2"/>
<organism evidence="4 5">
    <name type="scientific">Buchananella hordeovulneris</name>
    <dbReference type="NCBI Taxonomy" id="52770"/>
    <lineage>
        <taxon>Bacteria</taxon>
        <taxon>Bacillati</taxon>
        <taxon>Actinomycetota</taxon>
        <taxon>Actinomycetes</taxon>
        <taxon>Actinomycetales</taxon>
        <taxon>Actinomycetaceae</taxon>
        <taxon>Buchananella</taxon>
    </lineage>
</organism>
<keyword evidence="5" id="KW-1185">Reference proteome</keyword>
<feature type="domain" description="SWIM-type" evidence="3">
    <location>
        <begin position="53"/>
        <end position="87"/>
    </location>
</feature>
<dbReference type="Proteomes" id="UP000185612">
    <property type="component" value="Unassembled WGS sequence"/>
</dbReference>
<gene>
    <name evidence="4" type="ORF">BSZ40_10660</name>
</gene>
<proteinExistence type="predicted"/>
<sequence>MTRSDLLALTDLVLEDLTNKGTVRRARKELAGTTFTLTTAADGTITVNSDDGVQCILAADRPFADWQCTCLATYKCRHIVRAILHYQELAATAGGADAGEVAPSGAGDVGGAGSHEGAAGTVAAGATGEPDGAAAAPAPGPGTTGTAPGESHEGTATPSGGGGVGGGMHTDEAEAFDPATMTEEQLATFLKPTQLRQAARWAARGVLAHVGTMRGITVVRVHHPVPVSVRFLAGANLNYVRCTCQDPDPCAHVALAVTAAGGQLYAASGLRSVPGDQWEPDRQVLDALEGVLAELFTIGAESAYRNLRGVWRRHSTQARAAELHHLADLVDELLDELERYDSRHHDFTPSRLVSLAGELAARCASLRNPAATRIPDRLVAGSPAAETRVGKARLIGMGTELVEVDEDCRLVAYLVDARSGAPLRVTKRVTDPDGTEASRLANSLVAGISIKQWGGGQVMTVGGRMFGHGDFAHTNRSAVGMPAGALDQLAAPFRVESIEELAAHQTRLPPVLDDRAAGADLAACRATSLTDVGFDAVLGAVVAWFTDAQGAPFRLVLRTTPRRAGAVRATVAWLRSWAESFPAEAYVCGRWRWRGNNATVDPLLLVGDGVPFQPQVADAVDTALEVAASEQQDELTSPGALLLELDDRLGELLVAGVDRLERDTRAWHDFAARARRAGSSLVADAVEKFVASIDQTQGSAADRTETVGHLARQLLLLTALGHPLA</sequence>
<evidence type="ECO:0000259" key="3">
    <source>
        <dbReference type="PROSITE" id="PS50966"/>
    </source>
</evidence>
<accession>A0A1Q5PTA8</accession>
<feature type="compositionally biased region" description="Low complexity" evidence="2">
    <location>
        <begin position="117"/>
        <end position="137"/>
    </location>
</feature>
<dbReference type="PROSITE" id="PS50966">
    <property type="entry name" value="ZF_SWIM"/>
    <property type="match status" value="2"/>
</dbReference>
<dbReference type="EMBL" id="MQVS01000015">
    <property type="protein sequence ID" value="OKL50808.1"/>
    <property type="molecule type" value="Genomic_DNA"/>
</dbReference>
<feature type="domain" description="SWIM-type" evidence="3">
    <location>
        <begin position="227"/>
        <end position="261"/>
    </location>
</feature>
<dbReference type="STRING" id="52770.BSZ40_10660"/>
<protein>
    <recommendedName>
        <fullName evidence="3">SWIM-type domain-containing protein</fullName>
    </recommendedName>
</protein>
<feature type="compositionally biased region" description="Gly residues" evidence="2">
    <location>
        <begin position="159"/>
        <end position="168"/>
    </location>
</feature>
<evidence type="ECO:0000313" key="5">
    <source>
        <dbReference type="Proteomes" id="UP000185612"/>
    </source>
</evidence>
<name>A0A1Q5PTA8_9ACTO</name>
<dbReference type="GO" id="GO:0008270">
    <property type="term" value="F:zinc ion binding"/>
    <property type="evidence" value="ECO:0007669"/>
    <property type="project" value="UniProtKB-KW"/>
</dbReference>
<evidence type="ECO:0000256" key="1">
    <source>
        <dbReference type="PROSITE-ProRule" id="PRU00325"/>
    </source>
</evidence>
<feature type="region of interest" description="Disordered" evidence="2">
    <location>
        <begin position="106"/>
        <end position="172"/>
    </location>
</feature>
<reference evidence="5" key="1">
    <citation type="submission" date="2016-12" db="EMBL/GenBank/DDBJ databases">
        <authorList>
            <person name="Meng X."/>
        </authorList>
    </citation>
    <scope>NUCLEOTIDE SEQUENCE [LARGE SCALE GENOMIC DNA]</scope>
    <source>
        <strain evidence="5">DSM 20732</strain>
    </source>
</reference>